<accession>A0A9J7ET60</accession>
<proteinExistence type="predicted"/>
<feature type="chain" id="PRO_5039915184" evidence="1">
    <location>
        <begin position="19"/>
        <end position="220"/>
    </location>
</feature>
<dbReference type="OrthoDB" id="7484933at2759"/>
<name>A0A9J7ET60_SPOLT</name>
<dbReference type="GeneID" id="111362424"/>
<dbReference type="AlphaFoldDB" id="A0A9J7ET60"/>
<reference evidence="3" key="1">
    <citation type="submission" date="2025-08" db="UniProtKB">
        <authorList>
            <consortium name="RefSeq"/>
        </authorList>
    </citation>
    <scope>IDENTIFICATION</scope>
    <source>
        <strain evidence="3">Ishihara</strain>
        <tissue evidence="3">Whole body</tissue>
    </source>
</reference>
<keyword evidence="1" id="KW-0732">Signal</keyword>
<keyword evidence="2" id="KW-1185">Reference proteome</keyword>
<organism evidence="2 3">
    <name type="scientific">Spodoptera litura</name>
    <name type="common">Asian cotton leafworm</name>
    <dbReference type="NCBI Taxonomy" id="69820"/>
    <lineage>
        <taxon>Eukaryota</taxon>
        <taxon>Metazoa</taxon>
        <taxon>Ecdysozoa</taxon>
        <taxon>Arthropoda</taxon>
        <taxon>Hexapoda</taxon>
        <taxon>Insecta</taxon>
        <taxon>Pterygota</taxon>
        <taxon>Neoptera</taxon>
        <taxon>Endopterygota</taxon>
        <taxon>Lepidoptera</taxon>
        <taxon>Glossata</taxon>
        <taxon>Ditrysia</taxon>
        <taxon>Noctuoidea</taxon>
        <taxon>Noctuidae</taxon>
        <taxon>Amphipyrinae</taxon>
        <taxon>Spodoptera</taxon>
    </lineage>
</organism>
<evidence type="ECO:0000313" key="3">
    <source>
        <dbReference type="RefSeq" id="XP_022834869.1"/>
    </source>
</evidence>
<dbReference type="KEGG" id="sliu:111362424"/>
<sequence>MNVFIYIVCVSLITFVNAGDINYDTILTILKQTGNGAKRRTNLLNPDEKNDIVETMPVIPGFYLQKPKEISSSLFKNPTQWPDALFSNSNSINNSQTGENVIKNISRDGYLDAKIIKAVKNLNKYRESQKSYIDKLGIWKSSSNGDDNVQNAPVKVLVSHVLNSLKNEDIAKKKLKAQKDREKLENDKVLASIIVKYYKLATRPDFARVHYACNVHINLP</sequence>
<dbReference type="RefSeq" id="XP_022834869.1">
    <property type="nucleotide sequence ID" value="XM_022979101.1"/>
</dbReference>
<evidence type="ECO:0000313" key="2">
    <source>
        <dbReference type="Proteomes" id="UP000301870"/>
    </source>
</evidence>
<gene>
    <name evidence="3" type="primary">LOC111362424</name>
</gene>
<dbReference type="Proteomes" id="UP000301870">
    <property type="component" value="Unplaced"/>
</dbReference>
<evidence type="ECO:0000256" key="1">
    <source>
        <dbReference type="SAM" id="SignalP"/>
    </source>
</evidence>
<protein>
    <submittedName>
        <fullName evidence="3">Uncharacterized protein LOC111362424</fullName>
    </submittedName>
</protein>
<feature type="signal peptide" evidence="1">
    <location>
        <begin position="1"/>
        <end position="18"/>
    </location>
</feature>